<sequence>MPDAWSPSASSQKPSNTEMVAWVSADMAAILSTNRSRSAVSGPVNGLSVGLARSGDSGGVVSHMPTAATTVNPTPSNAAGTRPRLASSAPCRLTSAGTSVVRPSTIRPTQVEVSTTVWPASRRSSVVCPTQSKSRLITLLKADPANPSTNAPPSAPTTPSCAANSP</sequence>
<reference evidence="3" key="1">
    <citation type="journal article" date="2019" name="Int. J. Syst. Evol. Microbiol.">
        <title>The Global Catalogue of Microorganisms (GCM) 10K type strain sequencing project: providing services to taxonomists for standard genome sequencing and annotation.</title>
        <authorList>
            <consortium name="The Broad Institute Genomics Platform"/>
            <consortium name="The Broad Institute Genome Sequencing Center for Infectious Disease"/>
            <person name="Wu L."/>
            <person name="Ma J."/>
        </authorList>
    </citation>
    <scope>NUCLEOTIDE SEQUENCE [LARGE SCALE GENOMIC DNA]</scope>
    <source>
        <strain evidence="3">JCM 18303</strain>
    </source>
</reference>
<dbReference type="EMBL" id="BAABJP010000048">
    <property type="protein sequence ID" value="GAA5171487.1"/>
    <property type="molecule type" value="Genomic_DNA"/>
</dbReference>
<protein>
    <submittedName>
        <fullName evidence="2">Uncharacterized protein</fullName>
    </submittedName>
</protein>
<feature type="compositionally biased region" description="Polar residues" evidence="1">
    <location>
        <begin position="67"/>
        <end position="79"/>
    </location>
</feature>
<name>A0ABP9R4Z6_9PSEU</name>
<evidence type="ECO:0000313" key="2">
    <source>
        <dbReference type="EMBL" id="GAA5171487.1"/>
    </source>
</evidence>
<dbReference type="Proteomes" id="UP001428817">
    <property type="component" value="Unassembled WGS sequence"/>
</dbReference>
<comment type="caution">
    <text evidence="2">The sequence shown here is derived from an EMBL/GenBank/DDBJ whole genome shotgun (WGS) entry which is preliminary data.</text>
</comment>
<gene>
    <name evidence="2" type="ORF">GCM10023321_70110</name>
</gene>
<feature type="region of interest" description="Disordered" evidence="1">
    <location>
        <begin position="142"/>
        <end position="166"/>
    </location>
</feature>
<evidence type="ECO:0000256" key="1">
    <source>
        <dbReference type="SAM" id="MobiDB-lite"/>
    </source>
</evidence>
<feature type="compositionally biased region" description="Low complexity" evidence="1">
    <location>
        <begin position="144"/>
        <end position="166"/>
    </location>
</feature>
<accession>A0ABP9R4Z6</accession>
<organism evidence="2 3">
    <name type="scientific">Pseudonocardia eucalypti</name>
    <dbReference type="NCBI Taxonomy" id="648755"/>
    <lineage>
        <taxon>Bacteria</taxon>
        <taxon>Bacillati</taxon>
        <taxon>Actinomycetota</taxon>
        <taxon>Actinomycetes</taxon>
        <taxon>Pseudonocardiales</taxon>
        <taxon>Pseudonocardiaceae</taxon>
        <taxon>Pseudonocardia</taxon>
    </lineage>
</organism>
<keyword evidence="3" id="KW-1185">Reference proteome</keyword>
<evidence type="ECO:0000313" key="3">
    <source>
        <dbReference type="Proteomes" id="UP001428817"/>
    </source>
</evidence>
<feature type="region of interest" description="Disordered" evidence="1">
    <location>
        <begin position="58"/>
        <end position="103"/>
    </location>
</feature>
<proteinExistence type="predicted"/>